<evidence type="ECO:0000313" key="2">
    <source>
        <dbReference type="Proteomes" id="UP000827976"/>
    </source>
</evidence>
<proteinExistence type="predicted"/>
<evidence type="ECO:0000313" key="1">
    <source>
        <dbReference type="EMBL" id="KAH7669131.1"/>
    </source>
</evidence>
<keyword evidence="1" id="KW-0723">Serine/threonine-protein kinase</keyword>
<keyword evidence="1" id="KW-0808">Transferase</keyword>
<keyword evidence="1" id="KW-0418">Kinase</keyword>
<keyword evidence="2" id="KW-1185">Reference proteome</keyword>
<protein>
    <submittedName>
        <fullName evidence="1">Non-specific serine/threonine protein kinase protein</fullName>
        <ecNumber evidence="1">2.7.11.1</ecNumber>
    </submittedName>
</protein>
<name>A0ACB7V702_DIOAL</name>
<comment type="caution">
    <text evidence="1">The sequence shown here is derived from an EMBL/GenBank/DDBJ whole genome shotgun (WGS) entry which is preliminary data.</text>
</comment>
<organism evidence="1 2">
    <name type="scientific">Dioscorea alata</name>
    <name type="common">Purple yam</name>
    <dbReference type="NCBI Taxonomy" id="55571"/>
    <lineage>
        <taxon>Eukaryota</taxon>
        <taxon>Viridiplantae</taxon>
        <taxon>Streptophyta</taxon>
        <taxon>Embryophyta</taxon>
        <taxon>Tracheophyta</taxon>
        <taxon>Spermatophyta</taxon>
        <taxon>Magnoliopsida</taxon>
        <taxon>Liliopsida</taxon>
        <taxon>Dioscoreales</taxon>
        <taxon>Dioscoreaceae</taxon>
        <taxon>Dioscorea</taxon>
    </lineage>
</organism>
<reference evidence="2" key="1">
    <citation type="journal article" date="2022" name="Nat. Commun.">
        <title>Chromosome evolution and the genetic basis of agronomically important traits in greater yam.</title>
        <authorList>
            <person name="Bredeson J.V."/>
            <person name="Lyons J.B."/>
            <person name="Oniyinde I.O."/>
            <person name="Okereke N.R."/>
            <person name="Kolade O."/>
            <person name="Nnabue I."/>
            <person name="Nwadili C.O."/>
            <person name="Hribova E."/>
            <person name="Parker M."/>
            <person name="Nwogha J."/>
            <person name="Shu S."/>
            <person name="Carlson J."/>
            <person name="Kariba R."/>
            <person name="Muthemba S."/>
            <person name="Knop K."/>
            <person name="Barton G.J."/>
            <person name="Sherwood A.V."/>
            <person name="Lopez-Montes A."/>
            <person name="Asiedu R."/>
            <person name="Jamnadass R."/>
            <person name="Muchugi A."/>
            <person name="Goodstein D."/>
            <person name="Egesi C.N."/>
            <person name="Featherston J."/>
            <person name="Asfaw A."/>
            <person name="Simpson G.G."/>
            <person name="Dolezel J."/>
            <person name="Hendre P.S."/>
            <person name="Van Deynze A."/>
            <person name="Kumar P.L."/>
            <person name="Obidiegwu J.E."/>
            <person name="Bhattacharjee R."/>
            <person name="Rokhsar D.S."/>
        </authorList>
    </citation>
    <scope>NUCLEOTIDE SEQUENCE [LARGE SCALE GENOMIC DNA]</scope>
    <source>
        <strain evidence="2">cv. TDa95/00328</strain>
    </source>
</reference>
<gene>
    <name evidence="1" type="ORF">IHE45_11G057300</name>
</gene>
<sequence length="132" mass="14954">MGTKRPGPTQTTPLQPPALGTTPFRQYTLAELMEATHGFADRNMISQGGDEYLPNFAYWGCLHGGQQIAVKRFSKDAWPDEEQFREKAIAVGRLRHRRLVNLIGYCCHIDNERLLVAEFIPNNSLARHLFNG</sequence>
<dbReference type="EMBL" id="CM037021">
    <property type="protein sequence ID" value="KAH7669131.1"/>
    <property type="molecule type" value="Genomic_DNA"/>
</dbReference>
<dbReference type="EC" id="2.7.11.1" evidence="1"/>
<dbReference type="Proteomes" id="UP000827976">
    <property type="component" value="Chromosome 11"/>
</dbReference>
<accession>A0ACB7V702</accession>